<comment type="caution">
    <text evidence="2">The sequence shown here is derived from an EMBL/GenBank/DDBJ whole genome shotgun (WGS) entry which is preliminary data.</text>
</comment>
<dbReference type="Proteomes" id="UP001469553">
    <property type="component" value="Unassembled WGS sequence"/>
</dbReference>
<evidence type="ECO:0000313" key="3">
    <source>
        <dbReference type="Proteomes" id="UP001469553"/>
    </source>
</evidence>
<keyword evidence="3" id="KW-1185">Reference proteome</keyword>
<organism evidence="2 3">
    <name type="scientific">Ameca splendens</name>
    <dbReference type="NCBI Taxonomy" id="208324"/>
    <lineage>
        <taxon>Eukaryota</taxon>
        <taxon>Metazoa</taxon>
        <taxon>Chordata</taxon>
        <taxon>Craniata</taxon>
        <taxon>Vertebrata</taxon>
        <taxon>Euteleostomi</taxon>
        <taxon>Actinopterygii</taxon>
        <taxon>Neopterygii</taxon>
        <taxon>Teleostei</taxon>
        <taxon>Neoteleostei</taxon>
        <taxon>Acanthomorphata</taxon>
        <taxon>Ovalentaria</taxon>
        <taxon>Atherinomorphae</taxon>
        <taxon>Cyprinodontiformes</taxon>
        <taxon>Goodeidae</taxon>
        <taxon>Ameca</taxon>
    </lineage>
</organism>
<reference evidence="2 3" key="1">
    <citation type="submission" date="2021-06" db="EMBL/GenBank/DDBJ databases">
        <authorList>
            <person name="Palmer J.M."/>
        </authorList>
    </citation>
    <scope>NUCLEOTIDE SEQUENCE [LARGE SCALE GENOMIC DNA]</scope>
    <source>
        <strain evidence="2 3">AS_MEX2019</strain>
        <tissue evidence="2">Muscle</tissue>
    </source>
</reference>
<protein>
    <submittedName>
        <fullName evidence="2">Uncharacterized protein</fullName>
    </submittedName>
</protein>
<name>A0ABV0YX27_9TELE</name>
<evidence type="ECO:0000313" key="2">
    <source>
        <dbReference type="EMBL" id="MEQ2298453.1"/>
    </source>
</evidence>
<accession>A0ABV0YX27</accession>
<evidence type="ECO:0000256" key="1">
    <source>
        <dbReference type="SAM" id="MobiDB-lite"/>
    </source>
</evidence>
<sequence length="130" mass="14909">MSSGEKGRLQEAEEEETHYTPPPGSPPGLFHPAPSPHKDGTSPEMHSSRSLWAPALAIRRSVKTLTNWIIDGVFWGWEGHRRLIFVTFCSRRGVRLCYMLRLLRSLRWTCQQLTRSEEIPSFRSSCRGDN</sequence>
<proteinExistence type="predicted"/>
<feature type="compositionally biased region" description="Basic and acidic residues" evidence="1">
    <location>
        <begin position="1"/>
        <end position="11"/>
    </location>
</feature>
<feature type="region of interest" description="Disordered" evidence="1">
    <location>
        <begin position="1"/>
        <end position="47"/>
    </location>
</feature>
<dbReference type="EMBL" id="JAHRIP010047266">
    <property type="protein sequence ID" value="MEQ2298453.1"/>
    <property type="molecule type" value="Genomic_DNA"/>
</dbReference>
<gene>
    <name evidence="2" type="ORF">AMECASPLE_005327</name>
</gene>